<protein>
    <submittedName>
        <fullName evidence="2">Formyltransferase/hydrolase complex Fhc subunit C</fullName>
    </submittedName>
</protein>
<reference evidence="2 3" key="1">
    <citation type="submission" date="2024-04" db="EMBL/GenBank/DDBJ databases">
        <authorList>
            <person name="Cremers G."/>
        </authorList>
    </citation>
    <scope>NUCLEOTIDE SEQUENCE [LARGE SCALE GENOMIC DNA]</scope>
    <source>
        <strain evidence="2">MeCH1-AG</strain>
    </source>
</reference>
<name>A0ABM9NJ47_9GAMM</name>
<feature type="domain" description="Glutamate synthase alpha subunit C-terminal" evidence="1">
    <location>
        <begin position="76"/>
        <end position="204"/>
    </location>
</feature>
<accession>A0ABM9NJ47</accession>
<evidence type="ECO:0000313" key="2">
    <source>
        <dbReference type="EMBL" id="CAL1240651.1"/>
    </source>
</evidence>
<dbReference type="InterPro" id="IPR002489">
    <property type="entry name" value="Glu_synth_asu_C"/>
</dbReference>
<dbReference type="PANTHER" id="PTHR39673">
    <property type="entry name" value="TUNGSTEN FORMYLMETHANOFURAN DEHYDROGENASE, SUBUNIT C (FWDC)"/>
    <property type="match status" value="1"/>
</dbReference>
<organism evidence="2 3">
    <name type="scientific">Candidatus Methylocalor cossyra</name>
    <dbReference type="NCBI Taxonomy" id="3108543"/>
    <lineage>
        <taxon>Bacteria</taxon>
        <taxon>Pseudomonadati</taxon>
        <taxon>Pseudomonadota</taxon>
        <taxon>Gammaproteobacteria</taxon>
        <taxon>Methylococcales</taxon>
        <taxon>Methylococcaceae</taxon>
        <taxon>Candidatus Methylocalor</taxon>
    </lineage>
</organism>
<proteinExistence type="predicted"/>
<dbReference type="RefSeq" id="WP_348757235.1">
    <property type="nucleotide sequence ID" value="NZ_OZ026884.1"/>
</dbReference>
<dbReference type="NCBIfam" id="TIGR03122">
    <property type="entry name" value="one_C_dehyd_C"/>
    <property type="match status" value="1"/>
</dbReference>
<dbReference type="PANTHER" id="PTHR39673:SF5">
    <property type="entry name" value="TUNGSTEN-CONTAINING FORMYLMETHANOFURAN DEHYDROGENASE 2 SUBUNIT C"/>
    <property type="match status" value="1"/>
</dbReference>
<gene>
    <name evidence="2" type="primary">fhcC</name>
    <name evidence="2" type="ORF">MECH1_V1_1875</name>
</gene>
<dbReference type="SUPFAM" id="SSF69336">
    <property type="entry name" value="Alpha subunit of glutamate synthase, C-terminal domain"/>
    <property type="match status" value="1"/>
</dbReference>
<dbReference type="Pfam" id="PF01493">
    <property type="entry name" value="GXGXG"/>
    <property type="match status" value="1"/>
</dbReference>
<dbReference type="InterPro" id="IPR036485">
    <property type="entry name" value="Glu_synth_asu_C_sf"/>
</dbReference>
<dbReference type="Gene3D" id="2.160.20.60">
    <property type="entry name" value="Glutamate synthase, alpha subunit, C-terminal domain"/>
    <property type="match status" value="1"/>
</dbReference>
<evidence type="ECO:0000259" key="1">
    <source>
        <dbReference type="Pfam" id="PF01493"/>
    </source>
</evidence>
<dbReference type="EMBL" id="OZ026884">
    <property type="protein sequence ID" value="CAL1240651.1"/>
    <property type="molecule type" value="Genomic_DNA"/>
</dbReference>
<dbReference type="InterPro" id="IPR017550">
    <property type="entry name" value="Formylmethanofuran_DH_suC"/>
</dbReference>
<dbReference type="Proteomes" id="UP001497493">
    <property type="component" value="Chromosome"/>
</dbReference>
<evidence type="ECO:0000313" key="3">
    <source>
        <dbReference type="Proteomes" id="UP001497493"/>
    </source>
</evidence>
<keyword evidence="3" id="KW-1185">Reference proteome</keyword>
<sequence length="272" mass="28084">MTALTFSLKAESRQRIDVSPLTPDNLAGKTVAEIGAIPLQTGNRQVPTGQLFTIEGDDTRTLVFKGATAKLDYLGKAMASGEIRVEGGVGSYLGLHLNGGRIVVVGDAGAFAACEMKKGEIVIRGHAGDFLGAALPGNRKGMAGGVVLVKGDVGDRAGDHLRRGTLLIEGNAGAYLGSRMTAGTIAVLGQVGDHLGYAMGRGTLLLAQPPVAIPPTFNDCGTHTLSFIPLLLKGFAGLDTRFAGMGDALKRVRRYAGDMSQLGKGEILVAAS</sequence>
<dbReference type="CDD" id="cd00980">
    <property type="entry name" value="FwdC/FmdC"/>
    <property type="match status" value="1"/>
</dbReference>